<gene>
    <name evidence="2" type="ORF">SHK19_20835</name>
</gene>
<dbReference type="EMBL" id="CP141059">
    <property type="protein sequence ID" value="WQQ26388.1"/>
    <property type="molecule type" value="Genomic_DNA"/>
</dbReference>
<reference evidence="3" key="1">
    <citation type="submission" date="2023-12" db="EMBL/GenBank/DDBJ databases">
        <title>Novel species in genus Nocardioides.</title>
        <authorList>
            <person name="Zhou H."/>
        </authorList>
    </citation>
    <scope>NUCLEOTIDE SEQUENCE [LARGE SCALE GENOMIC DNA]</scope>
    <source>
        <strain evidence="3">HM61</strain>
    </source>
</reference>
<evidence type="ECO:0000256" key="1">
    <source>
        <dbReference type="SAM" id="SignalP"/>
    </source>
</evidence>
<evidence type="ECO:0008006" key="4">
    <source>
        <dbReference type="Google" id="ProtNLM"/>
    </source>
</evidence>
<keyword evidence="1" id="KW-0732">Signal</keyword>
<organism evidence="2 3">
    <name type="scientific">Nocardioides bizhenqiangii</name>
    <dbReference type="NCBI Taxonomy" id="3095076"/>
    <lineage>
        <taxon>Bacteria</taxon>
        <taxon>Bacillati</taxon>
        <taxon>Actinomycetota</taxon>
        <taxon>Actinomycetes</taxon>
        <taxon>Propionibacteriales</taxon>
        <taxon>Nocardioidaceae</taxon>
        <taxon>Nocardioides</taxon>
    </lineage>
</organism>
<evidence type="ECO:0000313" key="3">
    <source>
        <dbReference type="Proteomes" id="UP001327225"/>
    </source>
</evidence>
<sequence length="164" mass="18285">MKRPRSIKQHVPIAVAAAGAAVFLASSPAALAATEDWNSRSDPLVAWEDGDRQALAYGTAYTKEGNLKNHTFYRDPREGGHGVYTETDYSFYWPGGQGGAYIWQRCCQDQSSRSDSGLWRDQYDAKYYADIDGIDKGRVHYKVCEDQPWSPDACSGNPFITFSL</sequence>
<keyword evidence="3" id="KW-1185">Reference proteome</keyword>
<dbReference type="Proteomes" id="UP001327225">
    <property type="component" value="Chromosome"/>
</dbReference>
<evidence type="ECO:0000313" key="2">
    <source>
        <dbReference type="EMBL" id="WQQ26388.1"/>
    </source>
</evidence>
<proteinExistence type="predicted"/>
<accession>A0ABZ0ZQ89</accession>
<protein>
    <recommendedName>
        <fullName evidence="4">Secreted protein</fullName>
    </recommendedName>
</protein>
<feature type="signal peptide" evidence="1">
    <location>
        <begin position="1"/>
        <end position="32"/>
    </location>
</feature>
<dbReference type="RefSeq" id="WP_322937355.1">
    <property type="nucleotide sequence ID" value="NZ_CP141059.1"/>
</dbReference>
<name>A0ABZ0ZQ89_9ACTN</name>
<feature type="chain" id="PRO_5046409500" description="Secreted protein" evidence="1">
    <location>
        <begin position="33"/>
        <end position="164"/>
    </location>
</feature>